<dbReference type="Pfam" id="PF00326">
    <property type="entry name" value="Peptidase_S9"/>
    <property type="match status" value="1"/>
</dbReference>
<comment type="caution">
    <text evidence="3">The sequence shown here is derived from an EMBL/GenBank/DDBJ whole genome shotgun (WGS) entry which is preliminary data.</text>
</comment>
<feature type="domain" description="Peptidase S9 prolyl oligopeptidase catalytic" evidence="2">
    <location>
        <begin position="177"/>
        <end position="268"/>
    </location>
</feature>
<dbReference type="AlphaFoldDB" id="A0A3N2D157"/>
<evidence type="ECO:0000313" key="4">
    <source>
        <dbReference type="Proteomes" id="UP000275356"/>
    </source>
</evidence>
<evidence type="ECO:0000313" key="3">
    <source>
        <dbReference type="EMBL" id="ROR93510.1"/>
    </source>
</evidence>
<proteinExistence type="inferred from homology"/>
<name>A0A3N2D157_9MICO</name>
<dbReference type="InterPro" id="IPR029058">
    <property type="entry name" value="AB_hydrolase_fold"/>
</dbReference>
<dbReference type="PANTHER" id="PTHR22946">
    <property type="entry name" value="DIENELACTONE HYDROLASE DOMAIN-CONTAINING PROTEIN-RELATED"/>
    <property type="match status" value="1"/>
</dbReference>
<evidence type="ECO:0000256" key="1">
    <source>
        <dbReference type="ARBA" id="ARBA00008645"/>
    </source>
</evidence>
<dbReference type="Proteomes" id="UP000275356">
    <property type="component" value="Unassembled WGS sequence"/>
</dbReference>
<dbReference type="GO" id="GO:0006508">
    <property type="term" value="P:proteolysis"/>
    <property type="evidence" value="ECO:0007669"/>
    <property type="project" value="InterPro"/>
</dbReference>
<gene>
    <name evidence="3" type="ORF">EDD28_2926</name>
</gene>
<dbReference type="PANTHER" id="PTHR22946:SF12">
    <property type="entry name" value="CONIDIAL PIGMENT BIOSYNTHESIS PROTEIN AYG1 (AFU_ORTHOLOGUE AFUA_2G17550)"/>
    <property type="match status" value="1"/>
</dbReference>
<dbReference type="Gene3D" id="1.20.1440.110">
    <property type="entry name" value="acylaminoacyl peptidase"/>
    <property type="match status" value="1"/>
</dbReference>
<reference evidence="3 4" key="1">
    <citation type="submission" date="2018-11" db="EMBL/GenBank/DDBJ databases">
        <title>Sequencing the genomes of 1000 actinobacteria strains.</title>
        <authorList>
            <person name="Klenk H.-P."/>
        </authorList>
    </citation>
    <scope>NUCLEOTIDE SEQUENCE [LARGE SCALE GENOMIC DNA]</scope>
    <source>
        <strain evidence="3 4">DSM 13521</strain>
    </source>
</reference>
<accession>A0A3N2D157</accession>
<dbReference type="GO" id="GO:0008236">
    <property type="term" value="F:serine-type peptidase activity"/>
    <property type="evidence" value="ECO:0007669"/>
    <property type="project" value="InterPro"/>
</dbReference>
<dbReference type="SUPFAM" id="SSF53474">
    <property type="entry name" value="alpha/beta-Hydrolases"/>
    <property type="match status" value="1"/>
</dbReference>
<dbReference type="RefSeq" id="WP_123740462.1">
    <property type="nucleotide sequence ID" value="NZ_RKHQ01000002.1"/>
</dbReference>
<evidence type="ECO:0000259" key="2">
    <source>
        <dbReference type="Pfam" id="PF00326"/>
    </source>
</evidence>
<keyword evidence="4" id="KW-1185">Reference proteome</keyword>
<dbReference type="OrthoDB" id="9765647at2"/>
<sequence>MSHQPSIRPFSADADLDYEIRCALGRCAAGAGDPGEILAAVAGVRRGDHVGWYEAWAGLAERTFATAVACAAGEHRVSAAGAYLRASAYFGVAVNALSSLVDTDRLATTFARQRGAWEGFLATTAVAVEEVPIPYEDTHLPGWLFRPARPSGATLVAVNGSDGSLASVWAACVAPAIERGYAVLVFDGPGQQSELFERRTSFRPDWENVLTPVYDAVAGLDGVDATRIAVYGISQGGYWVARALAFEHRFAAGITDPGVVDVSTSWTTHVPDTLLRQLDAGRTETFDREMALGMRFSPTIARTWRFRARPYGTSGYAETIAEVRRYSVADVAGQITTPLLILSPEHEQFWPGQSERLAELTSDVSTLLPFTAGEGADEHCQPLAPALAAQRTFDWLDERLAS</sequence>
<organism evidence="3 4">
    <name type="scientific">Salana multivorans</name>
    <dbReference type="NCBI Taxonomy" id="120377"/>
    <lineage>
        <taxon>Bacteria</taxon>
        <taxon>Bacillati</taxon>
        <taxon>Actinomycetota</taxon>
        <taxon>Actinomycetes</taxon>
        <taxon>Micrococcales</taxon>
        <taxon>Beutenbergiaceae</taxon>
        <taxon>Salana</taxon>
    </lineage>
</organism>
<protein>
    <submittedName>
        <fullName evidence="3">Prolyl oligopeptidase family protein</fullName>
    </submittedName>
</protein>
<dbReference type="InterPro" id="IPR050261">
    <property type="entry name" value="FrsA_esterase"/>
</dbReference>
<dbReference type="InterPro" id="IPR001375">
    <property type="entry name" value="Peptidase_S9_cat"/>
</dbReference>
<dbReference type="Gene3D" id="3.40.50.1820">
    <property type="entry name" value="alpha/beta hydrolase"/>
    <property type="match status" value="1"/>
</dbReference>
<comment type="similarity">
    <text evidence="1">Belongs to the AB hydrolase superfamily.</text>
</comment>
<dbReference type="EMBL" id="RKHQ01000002">
    <property type="protein sequence ID" value="ROR93510.1"/>
    <property type="molecule type" value="Genomic_DNA"/>
</dbReference>